<dbReference type="AlphaFoldDB" id="A0A3R9QGI0"/>
<dbReference type="OrthoDB" id="582242at2"/>
<dbReference type="InterPro" id="IPR004360">
    <property type="entry name" value="Glyas_Fos-R_dOase_dom"/>
</dbReference>
<dbReference type="EMBL" id="RSDW01000001">
    <property type="protein sequence ID" value="RSL15970.1"/>
    <property type="molecule type" value="Genomic_DNA"/>
</dbReference>
<dbReference type="Pfam" id="PF00903">
    <property type="entry name" value="Glyoxalase"/>
    <property type="match status" value="1"/>
</dbReference>
<dbReference type="RefSeq" id="WP_125484646.1">
    <property type="nucleotide sequence ID" value="NZ_RSDW01000001.1"/>
</dbReference>
<dbReference type="InterPro" id="IPR037523">
    <property type="entry name" value="VOC_core"/>
</dbReference>
<dbReference type="InterPro" id="IPR029068">
    <property type="entry name" value="Glyas_Bleomycin-R_OHBP_Dase"/>
</dbReference>
<evidence type="ECO:0000259" key="1">
    <source>
        <dbReference type="PROSITE" id="PS51819"/>
    </source>
</evidence>
<feature type="domain" description="VOC" evidence="1">
    <location>
        <begin position="9"/>
        <end position="129"/>
    </location>
</feature>
<dbReference type="Gene3D" id="3.30.720.120">
    <property type="match status" value="1"/>
</dbReference>
<name>A0A3R9QGI0_9BACT</name>
<dbReference type="PANTHER" id="PTHR34109:SF1">
    <property type="entry name" value="VOC DOMAIN-CONTAINING PROTEIN"/>
    <property type="match status" value="1"/>
</dbReference>
<evidence type="ECO:0000313" key="2">
    <source>
        <dbReference type="EMBL" id="RSL15970.1"/>
    </source>
</evidence>
<keyword evidence="3" id="KW-1185">Reference proteome</keyword>
<dbReference type="Gene3D" id="3.30.720.110">
    <property type="match status" value="1"/>
</dbReference>
<dbReference type="PANTHER" id="PTHR34109">
    <property type="entry name" value="BNAUNNG04460D PROTEIN-RELATED"/>
    <property type="match status" value="1"/>
</dbReference>
<organism evidence="2 3">
    <name type="scientific">Edaphobacter aggregans</name>
    <dbReference type="NCBI Taxonomy" id="570835"/>
    <lineage>
        <taxon>Bacteria</taxon>
        <taxon>Pseudomonadati</taxon>
        <taxon>Acidobacteriota</taxon>
        <taxon>Terriglobia</taxon>
        <taxon>Terriglobales</taxon>
        <taxon>Acidobacteriaceae</taxon>
        <taxon>Edaphobacter</taxon>
    </lineage>
</organism>
<gene>
    <name evidence="2" type="ORF">EDE15_1476</name>
</gene>
<sequence length="146" mass="16396">MNNRSVPTNIVLPHVVYGDVAEAILWLSRTFGFSEHYRYGDPKEPSGAQMHLGEAWIMVESARAGRGSPKQLGYWTQSLTVFVDDVEGHFRKAKAAGAKVVEDLHVTEYGEHQYGVEDLEGHHWLFSQHARDVSPDEWGAKMAGEM</sequence>
<protein>
    <submittedName>
        <fullName evidence="2">Putative glyoxalase superfamily protein PhnB</fullName>
    </submittedName>
</protein>
<dbReference type="PROSITE" id="PS51819">
    <property type="entry name" value="VOC"/>
    <property type="match status" value="1"/>
</dbReference>
<dbReference type="Proteomes" id="UP000269669">
    <property type="component" value="Unassembled WGS sequence"/>
</dbReference>
<comment type="caution">
    <text evidence="2">The sequence shown here is derived from an EMBL/GenBank/DDBJ whole genome shotgun (WGS) entry which is preliminary data.</text>
</comment>
<evidence type="ECO:0000313" key="3">
    <source>
        <dbReference type="Proteomes" id="UP000269669"/>
    </source>
</evidence>
<proteinExistence type="predicted"/>
<dbReference type="SUPFAM" id="SSF54593">
    <property type="entry name" value="Glyoxalase/Bleomycin resistance protein/Dihydroxybiphenyl dioxygenase"/>
    <property type="match status" value="1"/>
</dbReference>
<accession>A0A3R9QGI0</accession>
<reference evidence="2 3" key="1">
    <citation type="submission" date="2018-12" db="EMBL/GenBank/DDBJ databases">
        <title>Sequencing of bacterial isolates from soil warming experiment in Harvard Forest, Massachusetts, USA.</title>
        <authorList>
            <person name="Deangelis K."/>
        </authorList>
    </citation>
    <scope>NUCLEOTIDE SEQUENCE [LARGE SCALE GENOMIC DNA]</scope>
    <source>
        <strain evidence="2 3">EB153</strain>
    </source>
</reference>